<name>A0ABU1UUK2_9GAMM</name>
<evidence type="ECO:0000313" key="2">
    <source>
        <dbReference type="Proteomes" id="UP001253595"/>
    </source>
</evidence>
<dbReference type="EMBL" id="JAVDVX010000001">
    <property type="protein sequence ID" value="MDR7088835.1"/>
    <property type="molecule type" value="Genomic_DNA"/>
</dbReference>
<evidence type="ECO:0000313" key="1">
    <source>
        <dbReference type="EMBL" id="MDR7088835.1"/>
    </source>
</evidence>
<keyword evidence="2" id="KW-1185">Reference proteome</keyword>
<accession>A0ABU1UUK2</accession>
<dbReference type="Proteomes" id="UP001253595">
    <property type="component" value="Unassembled WGS sequence"/>
</dbReference>
<sequence length="49" mass="5454">MNNDGMLATAHRGNIVVNDLYKTNFMIVSLVKTLTGCARLLSFTKIKCH</sequence>
<gene>
    <name evidence="1" type="ORF">J2X05_000838</name>
</gene>
<evidence type="ECO:0008006" key="3">
    <source>
        <dbReference type="Google" id="ProtNLM"/>
    </source>
</evidence>
<reference evidence="1 2" key="1">
    <citation type="submission" date="2023-07" db="EMBL/GenBank/DDBJ databases">
        <title>Sorghum-associated microbial communities from plants grown in Nebraska, USA.</title>
        <authorList>
            <person name="Schachtman D."/>
        </authorList>
    </citation>
    <scope>NUCLEOTIDE SEQUENCE [LARGE SCALE GENOMIC DNA]</scope>
    <source>
        <strain evidence="1 2">BE190</strain>
    </source>
</reference>
<proteinExistence type="predicted"/>
<protein>
    <recommendedName>
        <fullName evidence="3">Beta-lactamase</fullName>
    </recommendedName>
</protein>
<organism evidence="1 2">
    <name type="scientific">Cellvibrio fibrivorans</name>
    <dbReference type="NCBI Taxonomy" id="126350"/>
    <lineage>
        <taxon>Bacteria</taxon>
        <taxon>Pseudomonadati</taxon>
        <taxon>Pseudomonadota</taxon>
        <taxon>Gammaproteobacteria</taxon>
        <taxon>Cellvibrionales</taxon>
        <taxon>Cellvibrionaceae</taxon>
        <taxon>Cellvibrio</taxon>
    </lineage>
</organism>
<comment type="caution">
    <text evidence="1">The sequence shown here is derived from an EMBL/GenBank/DDBJ whole genome shotgun (WGS) entry which is preliminary data.</text>
</comment>